<organism evidence="3 4">
    <name type="scientific">Heracleum sosnowskyi</name>
    <dbReference type="NCBI Taxonomy" id="360622"/>
    <lineage>
        <taxon>Eukaryota</taxon>
        <taxon>Viridiplantae</taxon>
        <taxon>Streptophyta</taxon>
        <taxon>Embryophyta</taxon>
        <taxon>Tracheophyta</taxon>
        <taxon>Spermatophyta</taxon>
        <taxon>Magnoliopsida</taxon>
        <taxon>eudicotyledons</taxon>
        <taxon>Gunneridae</taxon>
        <taxon>Pentapetalae</taxon>
        <taxon>asterids</taxon>
        <taxon>campanulids</taxon>
        <taxon>Apiales</taxon>
        <taxon>Apiaceae</taxon>
        <taxon>Apioideae</taxon>
        <taxon>apioid superclade</taxon>
        <taxon>Tordylieae</taxon>
        <taxon>Tordyliinae</taxon>
        <taxon>Heracleum</taxon>
    </lineage>
</organism>
<dbReference type="InterPro" id="IPR025398">
    <property type="entry name" value="DUF4371"/>
</dbReference>
<dbReference type="AlphaFoldDB" id="A0AAD8I8M5"/>
<reference evidence="3" key="1">
    <citation type="submission" date="2023-02" db="EMBL/GenBank/DDBJ databases">
        <title>Genome of toxic invasive species Heracleum sosnowskyi carries increased number of genes despite the absence of recent whole-genome duplications.</title>
        <authorList>
            <person name="Schelkunov M."/>
            <person name="Shtratnikova V."/>
            <person name="Makarenko M."/>
            <person name="Klepikova A."/>
            <person name="Omelchenko D."/>
            <person name="Novikova G."/>
            <person name="Obukhova E."/>
            <person name="Bogdanov V."/>
            <person name="Penin A."/>
            <person name="Logacheva M."/>
        </authorList>
    </citation>
    <scope>NUCLEOTIDE SEQUENCE</scope>
    <source>
        <strain evidence="3">Hsosn_3</strain>
        <tissue evidence="3">Leaf</tissue>
    </source>
</reference>
<dbReference type="Pfam" id="PF14291">
    <property type="entry name" value="DUF4371"/>
    <property type="match status" value="1"/>
</dbReference>
<name>A0AAD8I8M5_9APIA</name>
<gene>
    <name evidence="3" type="ORF">POM88_027554</name>
</gene>
<feature type="compositionally biased region" description="Polar residues" evidence="1">
    <location>
        <begin position="23"/>
        <end position="43"/>
    </location>
</feature>
<comment type="caution">
    <text evidence="3">The sequence shown here is derived from an EMBL/GenBank/DDBJ whole genome shotgun (WGS) entry which is preliminary data.</text>
</comment>
<feature type="compositionally biased region" description="Basic residues" evidence="1">
    <location>
        <begin position="1"/>
        <end position="11"/>
    </location>
</feature>
<dbReference type="Proteomes" id="UP001237642">
    <property type="component" value="Unassembled WGS sequence"/>
</dbReference>
<protein>
    <submittedName>
        <fullName evidence="3">TTF-type domain-containing protein</fullName>
    </submittedName>
</protein>
<dbReference type="EMBL" id="JAUIZM010000006">
    <property type="protein sequence ID" value="KAK1380810.1"/>
    <property type="molecule type" value="Genomic_DNA"/>
</dbReference>
<evidence type="ECO:0000313" key="4">
    <source>
        <dbReference type="Proteomes" id="UP001237642"/>
    </source>
</evidence>
<reference evidence="3" key="2">
    <citation type="submission" date="2023-05" db="EMBL/GenBank/DDBJ databases">
        <authorList>
            <person name="Schelkunov M.I."/>
        </authorList>
    </citation>
    <scope>NUCLEOTIDE SEQUENCE</scope>
    <source>
        <strain evidence="3">Hsosn_3</strain>
        <tissue evidence="3">Leaf</tissue>
    </source>
</reference>
<evidence type="ECO:0000256" key="1">
    <source>
        <dbReference type="SAM" id="MobiDB-lite"/>
    </source>
</evidence>
<dbReference type="PANTHER" id="PTHR11697:SF230">
    <property type="entry name" value="ZINC FINGER, MYM DOMAIN CONTAINING 1"/>
    <property type="match status" value="1"/>
</dbReference>
<accession>A0AAD8I8M5</accession>
<feature type="domain" description="TTF-type" evidence="2">
    <location>
        <begin position="109"/>
        <end position="199"/>
    </location>
</feature>
<evidence type="ECO:0000313" key="3">
    <source>
        <dbReference type="EMBL" id="KAK1380810.1"/>
    </source>
</evidence>
<proteinExistence type="predicted"/>
<dbReference type="SMART" id="SM00597">
    <property type="entry name" value="ZnF_TTF"/>
    <property type="match status" value="1"/>
</dbReference>
<keyword evidence="4" id="KW-1185">Reference proteome</keyword>
<sequence>MSDQHSRKRMKSFFSFYKRDGGDSTQTPAPASSNSVPVTPNQPNHLPIDEMEVIVETPNKPAIQTDPGLRDPICTFPVNQQDRIRKEYVKLGPCQPKLQNYPTTFDDRDNRRFQYRWFELFPWLEYSVAKDKAFCFPCFLFEKDPPRFPLFTTVGCCNWSRMLAGKKEIVRQNRLRLKTTIAACKYLVKEGFSFRGHDESSNSNSRWHFIEIIKSYADMNDEIAKVVLENAPKHAMYIAPSIQKEILDIIVTKIRNQIRREVGDAKFCILVDESLDVSHKEQMAIILRFVDEEGYVRESLKRAGMTRWGSHFASVNNLVHMFKEVTQLLQGMMIDKELAGSIRGDAKGFLKALRAFDFVFCFLITNKIMGITDLLSQALQRQSPDIVNAMNLVLSTKTLLQALRDDGWANFLQSVQQFVDDHGLEMPHMGAAYSMEAIIDHFESIGDRKAQFR</sequence>
<dbReference type="InterPro" id="IPR055298">
    <property type="entry name" value="AtLOH3-like"/>
</dbReference>
<dbReference type="InterPro" id="IPR006580">
    <property type="entry name" value="Znf_TTF"/>
</dbReference>
<evidence type="ECO:0000259" key="2">
    <source>
        <dbReference type="SMART" id="SM00597"/>
    </source>
</evidence>
<dbReference type="PANTHER" id="PTHR11697">
    <property type="entry name" value="GENERAL TRANSCRIPTION FACTOR 2-RELATED ZINC FINGER PROTEIN"/>
    <property type="match status" value="1"/>
</dbReference>
<feature type="region of interest" description="Disordered" evidence="1">
    <location>
        <begin position="1"/>
        <end position="43"/>
    </location>
</feature>